<dbReference type="SMART" id="SM00518">
    <property type="entry name" value="AP2Ec"/>
    <property type="match status" value="1"/>
</dbReference>
<dbReference type="InterPro" id="IPR001719">
    <property type="entry name" value="AP_endonuc_2"/>
</dbReference>
<evidence type="ECO:0000256" key="5">
    <source>
        <dbReference type="ARBA" id="ARBA00022763"/>
    </source>
</evidence>
<evidence type="ECO:0000259" key="9">
    <source>
        <dbReference type="Pfam" id="PF01261"/>
    </source>
</evidence>
<reference evidence="11" key="1">
    <citation type="submission" date="2015-12" db="EMBL/GenBank/DDBJ databases">
        <title>Complete genome sequences of two moderately thermophilic Paenibacillus species.</title>
        <authorList>
            <person name="Butler R.III."/>
            <person name="Wang J."/>
            <person name="Stark B.C."/>
            <person name="Pombert J.-F."/>
        </authorList>
    </citation>
    <scope>NUCLEOTIDE SEQUENCE [LARGE SCALE GENOMIC DNA]</scope>
    <source>
        <strain evidence="11">32O-Y</strain>
    </source>
</reference>
<dbReference type="OrthoDB" id="9805666at2"/>
<keyword evidence="11" id="KW-1185">Reference proteome</keyword>
<evidence type="ECO:0000256" key="2">
    <source>
        <dbReference type="ARBA" id="ARBA00005340"/>
    </source>
</evidence>
<dbReference type="PANTHER" id="PTHR21445">
    <property type="entry name" value="ENDONUCLEASE IV ENDODEOXYRIBONUCLEASE IV"/>
    <property type="match status" value="1"/>
</dbReference>
<dbReference type="Pfam" id="PF01261">
    <property type="entry name" value="AP_endonuc_2"/>
    <property type="match status" value="1"/>
</dbReference>
<dbReference type="PATRIC" id="fig|162209.4.peg.2226"/>
<dbReference type="PROSITE" id="PS51432">
    <property type="entry name" value="AP_NUCLEASE_F2_4"/>
    <property type="match status" value="1"/>
</dbReference>
<evidence type="ECO:0000256" key="3">
    <source>
        <dbReference type="ARBA" id="ARBA00022722"/>
    </source>
</evidence>
<dbReference type="PROSITE" id="PS00731">
    <property type="entry name" value="AP_NUCLEASE_F2_3"/>
    <property type="match status" value="1"/>
</dbReference>
<dbReference type="GO" id="GO:0003677">
    <property type="term" value="F:DNA binding"/>
    <property type="evidence" value="ECO:0007669"/>
    <property type="project" value="InterPro"/>
</dbReference>
<dbReference type="Gene3D" id="3.20.20.150">
    <property type="entry name" value="Divalent-metal-dependent TIM barrel enzymes"/>
    <property type="match status" value="1"/>
</dbReference>
<dbReference type="GO" id="GO:0003906">
    <property type="term" value="F:DNA-(apurinic or apyrimidinic site) endonuclease activity"/>
    <property type="evidence" value="ECO:0007669"/>
    <property type="project" value="TreeGrafter"/>
</dbReference>
<dbReference type="EMBL" id="CP013652">
    <property type="protein sequence ID" value="ALS22473.1"/>
    <property type="molecule type" value="Genomic_DNA"/>
</dbReference>
<dbReference type="NCBIfam" id="TIGR00587">
    <property type="entry name" value="nfo"/>
    <property type="match status" value="1"/>
</dbReference>
<reference evidence="10 11" key="2">
    <citation type="journal article" date="2016" name="Genome Announc.">
        <title>Complete Genome Sequences of Two Interactive Moderate Thermophiles, Paenibacillus napthalenovorans 32O-Y and Paenibacillus sp. 32O-W.</title>
        <authorList>
            <person name="Butler R.R.III."/>
            <person name="Wang J."/>
            <person name="Stark B.C."/>
            <person name="Pombert J.F."/>
        </authorList>
    </citation>
    <scope>NUCLEOTIDE SEQUENCE [LARGE SCALE GENOMIC DNA]</scope>
    <source>
        <strain evidence="10 11">32O-Y</strain>
    </source>
</reference>
<dbReference type="InterPro" id="IPR013022">
    <property type="entry name" value="Xyl_isomerase-like_TIM-brl"/>
</dbReference>
<dbReference type="CDD" id="cd00019">
    <property type="entry name" value="AP2Ec"/>
    <property type="match status" value="1"/>
</dbReference>
<evidence type="ECO:0000256" key="6">
    <source>
        <dbReference type="ARBA" id="ARBA00022801"/>
    </source>
</evidence>
<dbReference type="PANTHER" id="PTHR21445:SF0">
    <property type="entry name" value="APURINIC-APYRIMIDINIC ENDONUCLEASE"/>
    <property type="match status" value="1"/>
</dbReference>
<evidence type="ECO:0000256" key="8">
    <source>
        <dbReference type="ARBA" id="ARBA00023204"/>
    </source>
</evidence>
<dbReference type="SUPFAM" id="SSF51658">
    <property type="entry name" value="Xylose isomerase-like"/>
    <property type="match status" value="1"/>
</dbReference>
<name>A0A0U2U7Z2_9BACL</name>
<evidence type="ECO:0000256" key="1">
    <source>
        <dbReference type="ARBA" id="ARBA00001947"/>
    </source>
</evidence>
<dbReference type="STRING" id="162209.IJ22_20990"/>
<dbReference type="KEGG" id="pnp:IJ22_20990"/>
<keyword evidence="6" id="KW-0378">Hydrolase</keyword>
<dbReference type="AlphaFoldDB" id="A0A0U2U7Z2"/>
<evidence type="ECO:0000313" key="11">
    <source>
        <dbReference type="Proteomes" id="UP000061660"/>
    </source>
</evidence>
<dbReference type="InterPro" id="IPR018246">
    <property type="entry name" value="AP_endonuc_F2_Zn_BS"/>
</dbReference>
<dbReference type="GO" id="GO:0006284">
    <property type="term" value="P:base-excision repair"/>
    <property type="evidence" value="ECO:0007669"/>
    <property type="project" value="TreeGrafter"/>
</dbReference>
<protein>
    <submittedName>
        <fullName evidence="10">Endonuclease IV</fullName>
    </submittedName>
</protein>
<keyword evidence="7" id="KW-0862">Zinc</keyword>
<dbReference type="PROSITE" id="PS00730">
    <property type="entry name" value="AP_NUCLEASE_F2_2"/>
    <property type="match status" value="1"/>
</dbReference>
<gene>
    <name evidence="10" type="ORF">IJ22_20990</name>
</gene>
<sequence length="281" mass="31185">MRFGCHISIRKGYLEAARTAVLLGAQSFQYFPKNPRSLMVKAYNRSDAESCERYCREHGILTIAHTPYPTNLAVDEGELRQATIASLRNDLEIADACGSVGVVVHFGKYKGKDPLQGYKNIIECINEVLAGYPGRALLLIENQAGEGSLMGTTLEELVQIRGLCRRPELIGFCFDTCHAFASKLFPALPAGWPEWERHAEAVGYLPHLRAIHLNDSVYARGACKDRHAMIGKGQMGEALFLPLLRSQRLKSMNLPVVLETPLMRGTTHAGEIRYVKELSEG</sequence>
<evidence type="ECO:0000313" key="10">
    <source>
        <dbReference type="EMBL" id="ALS22473.1"/>
    </source>
</evidence>
<dbReference type="Proteomes" id="UP000061660">
    <property type="component" value="Chromosome"/>
</dbReference>
<organism evidence="10 11">
    <name type="scientific">Paenibacillus naphthalenovorans</name>
    <dbReference type="NCBI Taxonomy" id="162209"/>
    <lineage>
        <taxon>Bacteria</taxon>
        <taxon>Bacillati</taxon>
        <taxon>Bacillota</taxon>
        <taxon>Bacilli</taxon>
        <taxon>Bacillales</taxon>
        <taxon>Paenibacillaceae</taxon>
        <taxon>Paenibacillus</taxon>
    </lineage>
</organism>
<keyword evidence="3" id="KW-0540">Nuclease</keyword>
<comment type="similarity">
    <text evidence="2">Belongs to the AP endonuclease 2 family.</text>
</comment>
<proteinExistence type="inferred from homology"/>
<evidence type="ECO:0000256" key="4">
    <source>
        <dbReference type="ARBA" id="ARBA00022723"/>
    </source>
</evidence>
<dbReference type="GO" id="GO:0008270">
    <property type="term" value="F:zinc ion binding"/>
    <property type="evidence" value="ECO:0007669"/>
    <property type="project" value="InterPro"/>
</dbReference>
<keyword evidence="4" id="KW-0479">Metal-binding</keyword>
<keyword evidence="5" id="KW-0227">DNA damage</keyword>
<comment type="cofactor">
    <cofactor evidence="1">
        <name>Zn(2+)</name>
        <dbReference type="ChEBI" id="CHEBI:29105"/>
    </cofactor>
</comment>
<dbReference type="GO" id="GO:0008081">
    <property type="term" value="F:phosphoric diester hydrolase activity"/>
    <property type="evidence" value="ECO:0007669"/>
    <property type="project" value="TreeGrafter"/>
</dbReference>
<keyword evidence="8" id="KW-0234">DNA repair</keyword>
<keyword evidence="10" id="KW-0255">Endonuclease</keyword>
<dbReference type="InterPro" id="IPR036237">
    <property type="entry name" value="Xyl_isomerase-like_sf"/>
</dbReference>
<feature type="domain" description="Xylose isomerase-like TIM barrel" evidence="9">
    <location>
        <begin position="20"/>
        <end position="262"/>
    </location>
</feature>
<accession>A0A0U2U7Z2</accession>
<evidence type="ECO:0000256" key="7">
    <source>
        <dbReference type="ARBA" id="ARBA00022833"/>
    </source>
</evidence>
<dbReference type="RefSeq" id="WP_054818226.1">
    <property type="nucleotide sequence ID" value="NZ_CP013652.1"/>
</dbReference>